<evidence type="ECO:0000313" key="1">
    <source>
        <dbReference type="EMBL" id="KAF0532157.1"/>
    </source>
</evidence>
<gene>
    <name evidence="1" type="ORF">F8M41_011433</name>
</gene>
<organism evidence="1 2">
    <name type="scientific">Gigaspora margarita</name>
    <dbReference type="NCBI Taxonomy" id="4874"/>
    <lineage>
        <taxon>Eukaryota</taxon>
        <taxon>Fungi</taxon>
        <taxon>Fungi incertae sedis</taxon>
        <taxon>Mucoromycota</taxon>
        <taxon>Glomeromycotina</taxon>
        <taxon>Glomeromycetes</taxon>
        <taxon>Diversisporales</taxon>
        <taxon>Gigasporaceae</taxon>
        <taxon>Gigaspora</taxon>
    </lineage>
</organism>
<dbReference type="AlphaFoldDB" id="A0A8H4ATS4"/>
<keyword evidence="2" id="KW-1185">Reference proteome</keyword>
<accession>A0A8H4ATS4</accession>
<dbReference type="Proteomes" id="UP000439903">
    <property type="component" value="Unassembled WGS sequence"/>
</dbReference>
<reference evidence="1 2" key="1">
    <citation type="journal article" date="2019" name="Environ. Microbiol.">
        <title>At the nexus of three kingdoms: the genome of the mycorrhizal fungus Gigaspora margarita provides insights into plant, endobacterial and fungal interactions.</title>
        <authorList>
            <person name="Venice F."/>
            <person name="Ghignone S."/>
            <person name="Salvioli di Fossalunga A."/>
            <person name="Amselem J."/>
            <person name="Novero M."/>
            <person name="Xianan X."/>
            <person name="Sedzielewska Toro K."/>
            <person name="Morin E."/>
            <person name="Lipzen A."/>
            <person name="Grigoriev I.V."/>
            <person name="Henrissat B."/>
            <person name="Martin F.M."/>
            <person name="Bonfante P."/>
        </authorList>
    </citation>
    <scope>NUCLEOTIDE SEQUENCE [LARGE SCALE GENOMIC DNA]</scope>
    <source>
        <strain evidence="1 2">BEG34</strain>
    </source>
</reference>
<evidence type="ECO:0000313" key="2">
    <source>
        <dbReference type="Proteomes" id="UP000439903"/>
    </source>
</evidence>
<proteinExistence type="predicted"/>
<protein>
    <submittedName>
        <fullName evidence="1">Uncharacterized protein</fullName>
    </submittedName>
</protein>
<dbReference type="OrthoDB" id="10464753at2759"/>
<sequence>MSESNPLFNESTNFQDLLMSDSYIDDIMASINNNLSTTQSSTMTLSEFETQIQEIFIDDNTTNSSSRSGDLSLNDFQYPVPSSLNSQKPLLYLSNSTSLDNSFPESLHNPLNSLNSLNSLYSSKNSMEAQETFLFSSNSVDIGSSEPLFYSPISSEEPIEDNSFPDNLSPLTYTFFQDLNVSLNNSALVDFGSYSSSIEDTFDTYNTQLSPDSNLDPRGIQLENGRKHVAIEYDSISFDESLKKKRKVTNGTVKSVKKNQKELFFYQT</sequence>
<comment type="caution">
    <text evidence="1">The sequence shown here is derived from an EMBL/GenBank/DDBJ whole genome shotgun (WGS) entry which is preliminary data.</text>
</comment>
<name>A0A8H4ATS4_GIGMA</name>
<dbReference type="EMBL" id="WTPW01000235">
    <property type="protein sequence ID" value="KAF0532157.1"/>
    <property type="molecule type" value="Genomic_DNA"/>
</dbReference>